<dbReference type="Gene3D" id="1.20.1280.50">
    <property type="match status" value="1"/>
</dbReference>
<evidence type="ECO:0000313" key="3">
    <source>
        <dbReference type="EMBL" id="KAG0311054.1"/>
    </source>
</evidence>
<dbReference type="Proteomes" id="UP000823405">
    <property type="component" value="Unassembled WGS sequence"/>
</dbReference>
<comment type="caution">
    <text evidence="3">The sequence shown here is derived from an EMBL/GenBank/DDBJ whole genome shotgun (WGS) entry which is preliminary data.</text>
</comment>
<feature type="region of interest" description="Disordered" evidence="1">
    <location>
        <begin position="521"/>
        <end position="571"/>
    </location>
</feature>
<evidence type="ECO:0000313" key="4">
    <source>
        <dbReference type="Proteomes" id="UP000823405"/>
    </source>
</evidence>
<dbReference type="GO" id="GO:0006893">
    <property type="term" value="P:Golgi to plasma membrane transport"/>
    <property type="evidence" value="ECO:0007669"/>
    <property type="project" value="TreeGrafter"/>
</dbReference>
<dbReference type="OrthoDB" id="5554140at2759"/>
<dbReference type="PANTHER" id="PTHR12100:SF1">
    <property type="entry name" value="RECYCLIN-1"/>
    <property type="match status" value="1"/>
</dbReference>
<proteinExistence type="predicted"/>
<keyword evidence="4" id="KW-1185">Reference proteome</keyword>
<dbReference type="Pfam" id="PF12937">
    <property type="entry name" value="F-box-like"/>
    <property type="match status" value="1"/>
</dbReference>
<feature type="region of interest" description="Disordered" evidence="1">
    <location>
        <begin position="143"/>
        <end position="175"/>
    </location>
</feature>
<dbReference type="InterPro" id="IPR048627">
    <property type="entry name" value="Sec10_HB"/>
</dbReference>
<dbReference type="InterPro" id="IPR009976">
    <property type="entry name" value="Sec10-like"/>
</dbReference>
<dbReference type="AlphaFoldDB" id="A0A9P6R4I4"/>
<dbReference type="InterPro" id="IPR001810">
    <property type="entry name" value="F-box_dom"/>
</dbReference>
<dbReference type="PANTHER" id="PTHR12100">
    <property type="entry name" value="SEC10"/>
    <property type="match status" value="1"/>
</dbReference>
<dbReference type="GO" id="GO:0006887">
    <property type="term" value="P:exocytosis"/>
    <property type="evidence" value="ECO:0007669"/>
    <property type="project" value="TreeGrafter"/>
</dbReference>
<accession>A0A9P6R4I4</accession>
<evidence type="ECO:0000259" key="2">
    <source>
        <dbReference type="PROSITE" id="PS50181"/>
    </source>
</evidence>
<dbReference type="EMBL" id="JAAAIN010000761">
    <property type="protein sequence ID" value="KAG0311054.1"/>
    <property type="molecule type" value="Genomic_DNA"/>
</dbReference>
<dbReference type="PROSITE" id="PS50181">
    <property type="entry name" value="FBOX"/>
    <property type="match status" value="1"/>
</dbReference>
<sequence>MELMFDVDDFDGRSSTDIITTSVPVLPPNLLLKCLQYLPVSSLPAVAQACRRLKVIVYSDELWESKLQAMGFGFRDKKKSKNNADDDDDGRGASLLDGPIDSLPRFPVHGANISEMTRKRISANTSEAIGAVNGRLSLSNLSEEGYRSSTDDDSVNTSSVSSKPRFQIPGLPGDPYSMIQGRKANQGAREQFKAIYNELWPYYVDFRQANKDSKVIQEFGSSVLDVARMLARLLAFSKAPLATDSDQINENLQGTCEYFENRCLHLFEVAYDSRDIAEMAKFAGVLLDLNGAQACIQIFIQKNGIFFDNNYEAGENLKQYEMWLSQPVVVRENMAYPEFTPMRLFMEFTEMEVQKQGIIISDVFPEEADVLYSFTERVFEDVISEYCSQLFELCSMRDKLLYLKSVPTAYRYLEHLENTLITMEPINVPRYRIEKLLARVFAPWLERYLKQELDWVQKSCKDQIDKYERQRDNRNTEPKRMNPRNREVFKRNFLRGFRNVITLPYKISSSIVAGVAAVSTSASSTPAPSTTASTTTGAPPSISTASVSEPSAATTPPTAGATTTPTKNKRFSIRSITSLSGSSSSSSTTAATTVTVTSSAPVTPTTISTPTFVPDRKSISLASDADSVSVRSAPGGVEQQQVVTAQEVQEEMNSLLSVELALHLIHLDKDALQRLAAFAGLGGVLGGRVQKTIELVFIALLRSMGQQHIKPGFATAIQQLGRYKPTTTHGGGVTPLMDFFELVHVADLILQMVQVYYIEEMCKHIDKMDFLNEANKEKKLFERMIDDGVAAGLDKSIEVMIEQVAFILSTMQLPTDFNPEEGTDIELQPTNACREAVTCLTTHTKMLIGCTDKHTLDVFFQELGLRLFNCLTKHLRSNVVSSQGGFVLICDLNHYYNFIVGLKQPTLNPNFLALKELGNLFIIQSPSDLKQLIHDMERFGGILRIEDVFEFAEMRSDWKSIQRIVERDRLECSIM</sequence>
<dbReference type="InterPro" id="IPR036047">
    <property type="entry name" value="F-box-like_dom_sf"/>
</dbReference>
<feature type="domain" description="F-box" evidence="2">
    <location>
        <begin position="20"/>
        <end position="66"/>
    </location>
</feature>
<evidence type="ECO:0000256" key="1">
    <source>
        <dbReference type="SAM" id="MobiDB-lite"/>
    </source>
</evidence>
<dbReference type="SUPFAM" id="SSF81383">
    <property type="entry name" value="F-box domain"/>
    <property type="match status" value="1"/>
</dbReference>
<dbReference type="GO" id="GO:0000145">
    <property type="term" value="C:exocyst"/>
    <property type="evidence" value="ECO:0007669"/>
    <property type="project" value="TreeGrafter"/>
</dbReference>
<protein>
    <submittedName>
        <fullName evidence="3">F-box protein: endocytic membrane traffic, recycling ReCYcling 1</fullName>
    </submittedName>
</protein>
<dbReference type="SMART" id="SM00256">
    <property type="entry name" value="FBOX"/>
    <property type="match status" value="1"/>
</dbReference>
<dbReference type="Pfam" id="PF07393">
    <property type="entry name" value="Sec10_HB"/>
    <property type="match status" value="1"/>
</dbReference>
<reference evidence="3" key="1">
    <citation type="journal article" date="2020" name="Fungal Divers.">
        <title>Resolving the Mortierellaceae phylogeny through synthesis of multi-gene phylogenetics and phylogenomics.</title>
        <authorList>
            <person name="Vandepol N."/>
            <person name="Liber J."/>
            <person name="Desiro A."/>
            <person name="Na H."/>
            <person name="Kennedy M."/>
            <person name="Barry K."/>
            <person name="Grigoriev I.V."/>
            <person name="Miller A.N."/>
            <person name="O'Donnell K."/>
            <person name="Stajich J.E."/>
            <person name="Bonito G."/>
        </authorList>
    </citation>
    <scope>NUCLEOTIDE SEQUENCE</scope>
    <source>
        <strain evidence="3">NVP60</strain>
    </source>
</reference>
<gene>
    <name evidence="3" type="primary">RCY1</name>
    <name evidence="3" type="ORF">BGZ97_012121</name>
</gene>
<organism evidence="3 4">
    <name type="scientific">Linnemannia gamsii</name>
    <dbReference type="NCBI Taxonomy" id="64522"/>
    <lineage>
        <taxon>Eukaryota</taxon>
        <taxon>Fungi</taxon>
        <taxon>Fungi incertae sedis</taxon>
        <taxon>Mucoromycota</taxon>
        <taxon>Mortierellomycotina</taxon>
        <taxon>Mortierellomycetes</taxon>
        <taxon>Mortierellales</taxon>
        <taxon>Mortierellaceae</taxon>
        <taxon>Linnemannia</taxon>
    </lineage>
</organism>
<name>A0A9P6R4I4_9FUNG</name>
<feature type="region of interest" description="Disordered" evidence="1">
    <location>
        <begin position="77"/>
        <end position="98"/>
    </location>
</feature>
<feature type="compositionally biased region" description="Low complexity" evidence="1">
    <location>
        <begin position="521"/>
        <end position="566"/>
    </location>
</feature>